<feature type="transmembrane region" description="Helical" evidence="16">
    <location>
        <begin position="1271"/>
        <end position="1297"/>
    </location>
</feature>
<keyword evidence="2 16" id="KW-0813">Transport</keyword>
<dbReference type="PRINTS" id="PR00170">
    <property type="entry name" value="NACHANNEL"/>
</dbReference>
<keyword evidence="8 16" id="KW-1133">Transmembrane helix</keyword>
<dbReference type="GO" id="GO:0001518">
    <property type="term" value="C:voltage-gated sodium channel complex"/>
    <property type="evidence" value="ECO:0007669"/>
    <property type="project" value="UniProtKB-UniRule"/>
</dbReference>
<dbReference type="Gene3D" id="1.20.120.350">
    <property type="entry name" value="Voltage-gated potassium channels. Chain C"/>
    <property type="match status" value="4"/>
</dbReference>
<evidence type="ECO:0000256" key="17">
    <source>
        <dbReference type="SAM" id="MobiDB-lite"/>
    </source>
</evidence>
<comment type="subcellular location">
    <subcellularLocation>
        <location evidence="1 16">Cell membrane</location>
        <topology evidence="1 16">Multi-pass membrane protein</topology>
    </subcellularLocation>
</comment>
<comment type="caution">
    <text evidence="19">The sequence shown here is derived from an EMBL/GenBank/DDBJ whole genome shotgun (WGS) entry which is preliminary data.</text>
</comment>
<feature type="region of interest" description="Disordered" evidence="17">
    <location>
        <begin position="960"/>
        <end position="1104"/>
    </location>
</feature>
<keyword evidence="5 16" id="KW-0812">Transmembrane</keyword>
<feature type="transmembrane region" description="Helical" evidence="16">
    <location>
        <begin position="864"/>
        <end position="884"/>
    </location>
</feature>
<feature type="compositionally biased region" description="Basic and acidic residues" evidence="17">
    <location>
        <begin position="994"/>
        <end position="1042"/>
    </location>
</feature>
<evidence type="ECO:0000256" key="12">
    <source>
        <dbReference type="ARBA" id="ARBA00023157"/>
    </source>
</evidence>
<keyword evidence="6" id="KW-0677">Repeat</keyword>
<feature type="compositionally biased region" description="Basic and acidic residues" evidence="17">
    <location>
        <begin position="482"/>
        <end position="499"/>
    </location>
</feature>
<feature type="domain" description="Ion transport" evidence="18">
    <location>
        <begin position="1478"/>
        <end position="1736"/>
    </location>
</feature>
<feature type="transmembrane region" description="Helical" evidence="16">
    <location>
        <begin position="1393"/>
        <end position="1417"/>
    </location>
</feature>
<feature type="transmembrane region" description="Helical" evidence="16">
    <location>
        <begin position="1700"/>
        <end position="1726"/>
    </location>
</feature>
<feature type="region of interest" description="Disordered" evidence="17">
    <location>
        <begin position="1"/>
        <end position="43"/>
    </location>
</feature>
<evidence type="ECO:0000259" key="18">
    <source>
        <dbReference type="Pfam" id="PF00520"/>
    </source>
</evidence>
<evidence type="ECO:0000256" key="6">
    <source>
        <dbReference type="ARBA" id="ARBA00022737"/>
    </source>
</evidence>
<dbReference type="Gene3D" id="1.20.5.1190">
    <property type="entry name" value="iswi atpase"/>
    <property type="match status" value="1"/>
</dbReference>
<keyword evidence="9 16" id="KW-0915">Sodium</keyword>
<evidence type="ECO:0000256" key="5">
    <source>
        <dbReference type="ARBA" id="ARBA00022692"/>
    </source>
</evidence>
<dbReference type="PANTHER" id="PTHR10037:SF62">
    <property type="entry name" value="SODIUM CHANNEL PROTEIN 60E"/>
    <property type="match status" value="1"/>
</dbReference>
<dbReference type="SUPFAM" id="SSF81324">
    <property type="entry name" value="Voltage-gated potassium channels"/>
    <property type="match status" value="4"/>
</dbReference>
<proteinExistence type="inferred from homology"/>
<evidence type="ECO:0000256" key="16">
    <source>
        <dbReference type="RuleBase" id="RU361132"/>
    </source>
</evidence>
<feature type="compositionally biased region" description="Basic and acidic residues" evidence="17">
    <location>
        <begin position="532"/>
        <end position="543"/>
    </location>
</feature>
<gene>
    <name evidence="19" type="ORF">FSP39_011861</name>
</gene>
<feature type="transmembrane region" description="Helical" evidence="16">
    <location>
        <begin position="698"/>
        <end position="716"/>
    </location>
</feature>
<dbReference type="PANTHER" id="PTHR10037">
    <property type="entry name" value="VOLTAGE-GATED CATION CHANNEL CALCIUM AND SODIUM"/>
    <property type="match status" value="1"/>
</dbReference>
<feature type="transmembrane region" description="Helical" evidence="16">
    <location>
        <begin position="177"/>
        <end position="194"/>
    </location>
</feature>
<feature type="transmembrane region" description="Helical" evidence="16">
    <location>
        <begin position="206"/>
        <end position="227"/>
    </location>
</feature>
<dbReference type="GO" id="GO:0019228">
    <property type="term" value="P:neuronal action potential"/>
    <property type="evidence" value="ECO:0007669"/>
    <property type="project" value="TreeGrafter"/>
</dbReference>
<dbReference type="FunFam" id="1.10.287.70:FF:000046">
    <property type="entry name" value="Sodium channel protein"/>
    <property type="match status" value="1"/>
</dbReference>
<keyword evidence="20" id="KW-1185">Reference proteome</keyword>
<dbReference type="CDD" id="cd13433">
    <property type="entry name" value="Na_channel_gate"/>
    <property type="match status" value="1"/>
</dbReference>
<dbReference type="InterPro" id="IPR001696">
    <property type="entry name" value="Na_channel_asu"/>
</dbReference>
<dbReference type="InterPro" id="IPR043203">
    <property type="entry name" value="VGCC_Ca_Na"/>
</dbReference>
<feature type="transmembrane region" description="Helical" evidence="16">
    <location>
        <begin position="239"/>
        <end position="263"/>
    </location>
</feature>
<name>A0AA88Y4U0_PINIB</name>
<feature type="region of interest" description="Disordered" evidence="17">
    <location>
        <begin position="1920"/>
        <end position="1958"/>
    </location>
</feature>
<feature type="transmembrane region" description="Helical" evidence="16">
    <location>
        <begin position="1187"/>
        <end position="1205"/>
    </location>
</feature>
<evidence type="ECO:0000256" key="3">
    <source>
        <dbReference type="ARBA" id="ARBA00022461"/>
    </source>
</evidence>
<feature type="compositionally biased region" description="Polar residues" evidence="17">
    <location>
        <begin position="1925"/>
        <end position="1958"/>
    </location>
</feature>
<feature type="transmembrane region" description="Helical" evidence="16">
    <location>
        <begin position="896"/>
        <end position="922"/>
    </location>
</feature>
<feature type="compositionally biased region" description="Basic and acidic residues" evidence="17">
    <location>
        <begin position="1050"/>
        <end position="1073"/>
    </location>
</feature>
<feature type="domain" description="Ion transport" evidence="18">
    <location>
        <begin position="1154"/>
        <end position="1426"/>
    </location>
</feature>
<feature type="compositionally biased region" description="Low complexity" evidence="17">
    <location>
        <begin position="575"/>
        <end position="590"/>
    </location>
</feature>
<keyword evidence="12" id="KW-1015">Disulfide bond</keyword>
<evidence type="ECO:0000313" key="19">
    <source>
        <dbReference type="EMBL" id="KAK3097661.1"/>
    </source>
</evidence>
<comment type="similarity">
    <text evidence="16">Belongs to the sodium channel (TC 1.A.1.10) family.</text>
</comment>
<dbReference type="InterPro" id="IPR027359">
    <property type="entry name" value="Volt_channel_dom_sf"/>
</dbReference>
<dbReference type="InterPro" id="IPR005821">
    <property type="entry name" value="Ion_trans_dom"/>
</dbReference>
<feature type="region of interest" description="Disordered" evidence="17">
    <location>
        <begin position="509"/>
        <end position="642"/>
    </location>
</feature>
<feature type="transmembrane region" description="Helical" evidence="16">
    <location>
        <begin position="450"/>
        <end position="476"/>
    </location>
</feature>
<feature type="transmembrane region" description="Helical" evidence="16">
    <location>
        <begin position="808"/>
        <end position="837"/>
    </location>
</feature>
<evidence type="ECO:0000256" key="13">
    <source>
        <dbReference type="ARBA" id="ARBA00023180"/>
    </source>
</evidence>
<keyword evidence="13" id="KW-0325">Glycoprotein</keyword>
<dbReference type="Proteomes" id="UP001186944">
    <property type="component" value="Unassembled WGS sequence"/>
</dbReference>
<feature type="compositionally biased region" description="Basic and acidic residues" evidence="17">
    <location>
        <begin position="626"/>
        <end position="635"/>
    </location>
</feature>
<evidence type="ECO:0000256" key="9">
    <source>
        <dbReference type="ARBA" id="ARBA00023053"/>
    </source>
</evidence>
<feature type="transmembrane region" description="Helical" evidence="16">
    <location>
        <begin position="1511"/>
        <end position="1530"/>
    </location>
</feature>
<reference evidence="19" key="1">
    <citation type="submission" date="2019-08" db="EMBL/GenBank/DDBJ databases">
        <title>The improved chromosome-level genome for the pearl oyster Pinctada fucata martensii using PacBio sequencing and Hi-C.</title>
        <authorList>
            <person name="Zheng Z."/>
        </authorList>
    </citation>
    <scope>NUCLEOTIDE SEQUENCE</scope>
    <source>
        <strain evidence="19">ZZ-2019</strain>
        <tissue evidence="19">Adductor muscle</tissue>
    </source>
</reference>
<dbReference type="InterPro" id="IPR044564">
    <property type="entry name" value="Na_chnl_inactivation_gate"/>
</dbReference>
<evidence type="ECO:0000313" key="20">
    <source>
        <dbReference type="Proteomes" id="UP001186944"/>
    </source>
</evidence>
<evidence type="ECO:0000256" key="14">
    <source>
        <dbReference type="ARBA" id="ARBA00023201"/>
    </source>
</evidence>
<protein>
    <recommendedName>
        <fullName evidence="16">Sodium channel protein</fullName>
    </recommendedName>
</protein>
<keyword evidence="4" id="KW-1003">Cell membrane</keyword>
<evidence type="ECO:0000256" key="15">
    <source>
        <dbReference type="ARBA" id="ARBA00023303"/>
    </source>
</evidence>
<dbReference type="Gene3D" id="1.10.238.10">
    <property type="entry name" value="EF-hand"/>
    <property type="match status" value="1"/>
</dbReference>
<feature type="transmembrane region" description="Helical" evidence="16">
    <location>
        <begin position="1595"/>
        <end position="1623"/>
    </location>
</feature>
<organism evidence="19 20">
    <name type="scientific">Pinctada imbricata</name>
    <name type="common">Atlantic pearl-oyster</name>
    <name type="synonym">Pinctada martensii</name>
    <dbReference type="NCBI Taxonomy" id="66713"/>
    <lineage>
        <taxon>Eukaryota</taxon>
        <taxon>Metazoa</taxon>
        <taxon>Spiralia</taxon>
        <taxon>Lophotrochozoa</taxon>
        <taxon>Mollusca</taxon>
        <taxon>Bivalvia</taxon>
        <taxon>Autobranchia</taxon>
        <taxon>Pteriomorphia</taxon>
        <taxon>Pterioida</taxon>
        <taxon>Pterioidea</taxon>
        <taxon>Pteriidae</taxon>
        <taxon>Pinctada</taxon>
    </lineage>
</organism>
<evidence type="ECO:0000256" key="8">
    <source>
        <dbReference type="ARBA" id="ARBA00022989"/>
    </source>
</evidence>
<keyword evidence="15 16" id="KW-0407">Ion channel</keyword>
<dbReference type="FunFam" id="1.20.120.350:FF:000068">
    <property type="entry name" value="Sodium channel protein"/>
    <property type="match status" value="1"/>
</dbReference>
<feature type="transmembrane region" description="Helical" evidence="16">
    <location>
        <begin position="1158"/>
        <end position="1178"/>
    </location>
</feature>
<evidence type="ECO:0000256" key="7">
    <source>
        <dbReference type="ARBA" id="ARBA00022882"/>
    </source>
</evidence>
<evidence type="ECO:0000256" key="1">
    <source>
        <dbReference type="ARBA" id="ARBA00004651"/>
    </source>
</evidence>
<feature type="compositionally biased region" description="Polar residues" evidence="17">
    <location>
        <begin position="11"/>
        <end position="26"/>
    </location>
</feature>
<dbReference type="FunFam" id="1.10.238.10:FF:000002">
    <property type="entry name" value="Sodium channel protein"/>
    <property type="match status" value="1"/>
</dbReference>
<feature type="region of interest" description="Disordered" evidence="17">
    <location>
        <begin position="482"/>
        <end position="501"/>
    </location>
</feature>
<dbReference type="GO" id="GO:0086010">
    <property type="term" value="P:membrane depolarization during action potential"/>
    <property type="evidence" value="ECO:0007669"/>
    <property type="project" value="TreeGrafter"/>
</dbReference>
<comment type="caution">
    <text evidence="16">Lacks conserved residue(s) required for the propagation of feature annotation.</text>
</comment>
<feature type="transmembrane region" description="Helical" evidence="16">
    <location>
        <begin position="1225"/>
        <end position="1250"/>
    </location>
</feature>
<dbReference type="FunFam" id="1.10.287.70:FF:000001">
    <property type="entry name" value="Sodium channel protein"/>
    <property type="match status" value="1"/>
</dbReference>
<feature type="compositionally biased region" description="Polar residues" evidence="17">
    <location>
        <begin position="544"/>
        <end position="556"/>
    </location>
</feature>
<feature type="transmembrane region" description="Helical" evidence="16">
    <location>
        <begin position="1542"/>
        <end position="1558"/>
    </location>
</feature>
<evidence type="ECO:0000256" key="11">
    <source>
        <dbReference type="ARBA" id="ARBA00023136"/>
    </source>
</evidence>
<feature type="transmembrane region" description="Helical" evidence="16">
    <location>
        <begin position="1479"/>
        <end position="1499"/>
    </location>
</feature>
<keyword evidence="14 16" id="KW-0739">Sodium transport</keyword>
<feature type="domain" description="Ion transport" evidence="18">
    <location>
        <begin position="176"/>
        <end position="480"/>
    </location>
</feature>
<sequence>MKEDEEKKNHLSPNQLTNGTTPSDGGSSPVPPKLEDEDLPISKRIRLYTKQSWEKQVRDEKEHQRKLEKNDGKAIAHLVDGELKFEDDEEEAKIDQDPALVEGNLLPQELADVFRTDYYGKPVEEIDRFIKDKTFIAVASRFKKKYIYRFTAQPALFLLRPWNPVRKFAIRIATNQFFDYLVITTILCNCIFLAMPGNPAAETAEYVFLGIYSIECIIKILARGLIIHKYTYLRDPWNWLDFVVIVSAYVTICVLCYDVGMLLSSSRHRVQQEVVLLILQSLRTFRVFRALKTVAIIPGLKTLVGALLRAFKLLLEVIMLITFCLMVFALTGLQVYQGILRHKCVQTVPAYTATPSLSYAQYYNDWIKDSAHWYMEDGADDYHLCGNSSGAGPCPSGYICLPDVGPNPRWGYVSFDNFGWAMLTSFQLITLDFWEDCYDKVIRAGGPAHVLFFTPVVFFGSFYLINLMLAVVAMSYEEEAVTADKEKEEKERKEKEKDPINNIAVATKAAAKWKPNKEKSNLSQSNGSANIEDSKDQKDKVGTDSKSGTVTINGKTYQKHGKGRNPMVKLPSKDSGYSVQSQGSSQSGGSKDTPRDDTDIISLDSDSNPRKADSGTGIHVSSSGIHLEKGSHDDLDYSSDEDNGNTKIKVIIGDQNSGEPEEGTLINRNCGCCQKCCACWIPWLQIQKRCYTFASDPLFELFITLSIILNTTCMAMTHHDQPDAMTEFLAIANYVFTIIFTFEAIVKLVGTSKYYFYNGWNNFDFFIVIVSLIEIATEGIDLPSLSVFRTFRLLRVFKLAQSWPTMRLLLTIILSTLGALGNLTIILGIIIYIFAVIGLQLFGDKYTEAAFDGDGVPRWNFNDFYHAIVLVFRVLCGEWIEPLWDCMRAADELCMVVFLPTLVFGNFIVLNLFLALLLSAFASDSISKSKDEQEENKLLLAFVRIKNICCCCCAKLGTQRTSSVGPDDADDTKSITSKTSKGEDEKAMNGSATKDGDDKPQANGTVKKDKDDTKKKDDKSKKEEKNGKDDKAKKDEKGKKDDDVENAFSAKRDQYSSFDTARKEAQAKKKSDNKDDDDDETKEKKSPDDSEDEDGLKLGDEASNIDEPEEIKVNDCLPNFMMKSCASWEDFDESSFGKKWYNFRRIMVKVVESKAFEYFILALIVLSSLSLAFEDIYLYDRQELKDALYYTNIVFVSIFTLEMVLKWFALGFKVYFTSFWTLLDFTIVVISVSSLIAEASGAGGFSAFRAMRTLRAFRPLRAISRWQSMRIVVNALMLAIPAIANVLVVCLVFWLIFSIMGVQFFAGRFYKCKDANDERLDYTIVANKSQCLALAGTMNYTWVNSDITFDNVMIGYLALFQVATFEGWMEVMEDAVDAAGIDNQPRDENQTYAYLYFIVFIIFGAFFTLNLIIGVIIDNFNVLKKKYEGSYLDMFLTTSQRNYMNTLKKLGNKKPQKTIRRPKNAFQAVMYDVSVSPKFDIFIVLIIFLNMIAMAVDHYNMSQYIKDITDTLNIIFTTVFTLECIVKIIGLRHHYFKQPWNVFDFVVVIFSVMGIILQDLLSDISLDPTLLRVVRVFRIGRVLRLIKSAKGIRKLLFALIISLPALINIGALLLLIMYIYAIIGMSTFGNVKLTGALNDIVNFQTFASSFVLLLRLATSAGWNDILEPLLIAEPNCDPDFATRPDGTKFENSGGDCGNTFMAILFMTSYIFIIFLVIVNMYIAVILENFNQAHEAEELGITEDDFDEFYVVWEKYDPLATQFIKYEQLAYFVGDLDKPLGIPRPNEIALVAFDLPIVEGDKIHCLDVLIALCKNVLGKVEETKEFKELKSQMESKFQETFPTRVNTNKTSSTMQKKKEDVAAKTLQRAWRSYKTQRQLRNITKMALQKAEADENEKNSKTRGASLFSLGRRLSSALSNFFSSSRPTSAMSRLSVKSTNNDNSPVNGKQKAKSTLQVPQVGSLYTKEGIDNDIEL</sequence>
<evidence type="ECO:0000256" key="2">
    <source>
        <dbReference type="ARBA" id="ARBA00022448"/>
    </source>
</evidence>
<evidence type="ECO:0000256" key="4">
    <source>
        <dbReference type="ARBA" id="ARBA00022475"/>
    </source>
</evidence>
<accession>A0AA88Y4U0</accession>
<dbReference type="Pfam" id="PF00520">
    <property type="entry name" value="Ion_trans"/>
    <property type="match status" value="4"/>
</dbReference>
<dbReference type="FunFam" id="1.20.120.350:FF:000059">
    <property type="entry name" value="Sodium channel protein"/>
    <property type="match status" value="1"/>
</dbReference>
<feature type="domain" description="Ion transport" evidence="18">
    <location>
        <begin position="697"/>
        <end position="923"/>
    </location>
</feature>
<feature type="transmembrane region" description="Helical" evidence="16">
    <location>
        <begin position="728"/>
        <end position="746"/>
    </location>
</feature>
<dbReference type="Gene3D" id="1.10.287.70">
    <property type="match status" value="4"/>
</dbReference>
<keyword evidence="3 16" id="KW-0894">Sodium channel</keyword>
<comment type="function">
    <text evidence="16">Mediates the voltage-dependent sodium ion permeability of excitable membranes. Assuming opened or closed conformations in response to the voltage difference across the membrane, the protein forms a sodium-selective channel through which Na(+) ions may pass in accordance with their electrochemical gradient.</text>
</comment>
<dbReference type="EMBL" id="VSWD01000007">
    <property type="protein sequence ID" value="KAK3097661.1"/>
    <property type="molecule type" value="Genomic_DNA"/>
</dbReference>
<feature type="transmembrane region" description="Helical" evidence="16">
    <location>
        <begin position="766"/>
        <end position="788"/>
    </location>
</feature>
<feature type="transmembrane region" description="Helical" evidence="16">
    <location>
        <begin position="317"/>
        <end position="336"/>
    </location>
</feature>
<feature type="compositionally biased region" description="Polar residues" evidence="17">
    <location>
        <begin position="521"/>
        <end position="531"/>
    </location>
</feature>
<keyword evidence="11 16" id="KW-0472">Membrane</keyword>
<keyword evidence="7 16" id="KW-0851">Voltage-gated channel</keyword>
<keyword evidence="10 16" id="KW-0406">Ion transport</keyword>
<evidence type="ECO:0000256" key="10">
    <source>
        <dbReference type="ARBA" id="ARBA00023065"/>
    </source>
</evidence>
<dbReference type="GO" id="GO:0005248">
    <property type="term" value="F:voltage-gated sodium channel activity"/>
    <property type="evidence" value="ECO:0007669"/>
    <property type="project" value="InterPro"/>
</dbReference>